<dbReference type="CDD" id="cd16321">
    <property type="entry name" value="MraZ_C"/>
    <property type="match status" value="1"/>
</dbReference>
<dbReference type="Proteomes" id="UP000184368">
    <property type="component" value="Unassembled WGS sequence"/>
</dbReference>
<evidence type="ECO:0000256" key="2">
    <source>
        <dbReference type="ARBA" id="ARBA00022490"/>
    </source>
</evidence>
<dbReference type="EMBL" id="FQUO01000003">
    <property type="protein sequence ID" value="SHE80845.1"/>
    <property type="molecule type" value="Genomic_DNA"/>
</dbReference>
<keyword evidence="2 7" id="KW-0963">Cytoplasm</keyword>
<reference evidence="9 10" key="1">
    <citation type="submission" date="2016-11" db="EMBL/GenBank/DDBJ databases">
        <authorList>
            <person name="Jaros S."/>
            <person name="Januszkiewicz K."/>
            <person name="Wedrychowicz H."/>
        </authorList>
    </citation>
    <scope>NUCLEOTIDE SEQUENCE [LARGE SCALE GENOMIC DNA]</scope>
    <source>
        <strain evidence="9 10">DSM 26897</strain>
    </source>
</reference>
<keyword evidence="4 7" id="KW-0805">Transcription regulation</keyword>
<dbReference type="Pfam" id="PF02381">
    <property type="entry name" value="MraZ"/>
    <property type="match status" value="2"/>
</dbReference>
<dbReference type="InterPro" id="IPR037914">
    <property type="entry name" value="SpoVT-AbrB_sf"/>
</dbReference>
<dbReference type="RefSeq" id="WP_073040428.1">
    <property type="nucleotide sequence ID" value="NZ_FQUO01000003.1"/>
</dbReference>
<dbReference type="PROSITE" id="PS51740">
    <property type="entry name" value="SPOVT_ABRB"/>
    <property type="match status" value="2"/>
</dbReference>
<dbReference type="SUPFAM" id="SSF89447">
    <property type="entry name" value="AbrB/MazE/MraZ-like"/>
    <property type="match status" value="1"/>
</dbReference>
<feature type="domain" description="SpoVT-AbrB" evidence="8">
    <location>
        <begin position="7"/>
        <end position="53"/>
    </location>
</feature>
<dbReference type="HAMAP" id="MF_01008">
    <property type="entry name" value="MraZ"/>
    <property type="match status" value="1"/>
</dbReference>
<name>A0A1M4WI20_9BACT</name>
<dbReference type="GO" id="GO:0005737">
    <property type="term" value="C:cytoplasm"/>
    <property type="evidence" value="ECO:0007669"/>
    <property type="project" value="UniProtKB-UniRule"/>
</dbReference>
<gene>
    <name evidence="7" type="primary">mraZ</name>
    <name evidence="9" type="ORF">SAMN05444008_10334</name>
</gene>
<proteinExistence type="inferred from homology"/>
<comment type="similarity">
    <text evidence="7">Belongs to the MraZ family.</text>
</comment>
<evidence type="ECO:0000313" key="10">
    <source>
        <dbReference type="Proteomes" id="UP000184368"/>
    </source>
</evidence>
<accession>A0A1M4WI20</accession>
<dbReference type="InterPro" id="IPR035644">
    <property type="entry name" value="MraZ_C"/>
</dbReference>
<dbReference type="GO" id="GO:0009295">
    <property type="term" value="C:nucleoid"/>
    <property type="evidence" value="ECO:0007669"/>
    <property type="project" value="UniProtKB-SubCell"/>
</dbReference>
<evidence type="ECO:0000256" key="1">
    <source>
        <dbReference type="ARBA" id="ARBA00013860"/>
    </source>
</evidence>
<evidence type="ECO:0000256" key="3">
    <source>
        <dbReference type="ARBA" id="ARBA00022737"/>
    </source>
</evidence>
<dbReference type="InterPro" id="IPR003444">
    <property type="entry name" value="MraZ"/>
</dbReference>
<dbReference type="OrthoDB" id="9807753at2"/>
<dbReference type="InterPro" id="IPR035642">
    <property type="entry name" value="MraZ_N"/>
</dbReference>
<protein>
    <recommendedName>
        <fullName evidence="1 7">Transcriptional regulator MraZ</fullName>
    </recommendedName>
</protein>
<keyword evidence="6 7" id="KW-0804">Transcription</keyword>
<evidence type="ECO:0000259" key="8">
    <source>
        <dbReference type="PROSITE" id="PS51740"/>
    </source>
</evidence>
<dbReference type="Gene3D" id="3.40.1550.20">
    <property type="entry name" value="Transcriptional regulator MraZ domain"/>
    <property type="match status" value="1"/>
</dbReference>
<dbReference type="GO" id="GO:0003700">
    <property type="term" value="F:DNA-binding transcription factor activity"/>
    <property type="evidence" value="ECO:0007669"/>
    <property type="project" value="UniProtKB-UniRule"/>
</dbReference>
<sequence length="151" mass="17187">MTGFLGEFEATLDSKGRFLFPAGFKKQLTETENVRFVVNRGFEKCLSLYTMESWEPLFARIKTLNDFDPKVREFRRFFLNGATIVEPDAAGRILLPANLKEYAGLEKDIVLASAVDKIEIWAKDKYQQFFDNYAADDFSALASSVMTNNEG</sequence>
<evidence type="ECO:0000256" key="4">
    <source>
        <dbReference type="ARBA" id="ARBA00023015"/>
    </source>
</evidence>
<keyword evidence="5 7" id="KW-0238">DNA-binding</keyword>
<dbReference type="InterPro" id="IPR020603">
    <property type="entry name" value="MraZ_dom"/>
</dbReference>
<evidence type="ECO:0000256" key="7">
    <source>
        <dbReference type="HAMAP-Rule" id="MF_01008"/>
    </source>
</evidence>
<dbReference type="GO" id="GO:0000976">
    <property type="term" value="F:transcription cis-regulatory region binding"/>
    <property type="evidence" value="ECO:0007669"/>
    <property type="project" value="TreeGrafter"/>
</dbReference>
<dbReference type="AlphaFoldDB" id="A0A1M4WI20"/>
<comment type="subcellular location">
    <subcellularLocation>
        <location evidence="7">Cytoplasm</location>
        <location evidence="7">Nucleoid</location>
    </subcellularLocation>
</comment>
<dbReference type="PANTHER" id="PTHR34701">
    <property type="entry name" value="TRANSCRIPTIONAL REGULATOR MRAZ"/>
    <property type="match status" value="1"/>
</dbReference>
<dbReference type="GO" id="GO:2000143">
    <property type="term" value="P:negative regulation of DNA-templated transcription initiation"/>
    <property type="evidence" value="ECO:0007669"/>
    <property type="project" value="TreeGrafter"/>
</dbReference>
<keyword evidence="3" id="KW-0677">Repeat</keyword>
<dbReference type="PANTHER" id="PTHR34701:SF1">
    <property type="entry name" value="TRANSCRIPTIONAL REGULATOR MRAZ"/>
    <property type="match status" value="1"/>
</dbReference>
<dbReference type="STRING" id="1302690.BUE76_07220"/>
<feature type="domain" description="SpoVT-AbrB" evidence="8">
    <location>
        <begin position="82"/>
        <end position="125"/>
    </location>
</feature>
<evidence type="ECO:0000256" key="5">
    <source>
        <dbReference type="ARBA" id="ARBA00023125"/>
    </source>
</evidence>
<evidence type="ECO:0000313" key="9">
    <source>
        <dbReference type="EMBL" id="SHE80845.1"/>
    </source>
</evidence>
<comment type="subunit">
    <text evidence="7">Forms oligomers.</text>
</comment>
<dbReference type="NCBIfam" id="TIGR00242">
    <property type="entry name" value="division/cell wall cluster transcriptional repressor MraZ"/>
    <property type="match status" value="1"/>
</dbReference>
<organism evidence="9 10">
    <name type="scientific">Cnuella takakiae</name>
    <dbReference type="NCBI Taxonomy" id="1302690"/>
    <lineage>
        <taxon>Bacteria</taxon>
        <taxon>Pseudomonadati</taxon>
        <taxon>Bacteroidota</taxon>
        <taxon>Chitinophagia</taxon>
        <taxon>Chitinophagales</taxon>
        <taxon>Chitinophagaceae</taxon>
        <taxon>Cnuella</taxon>
    </lineage>
</organism>
<dbReference type="CDD" id="cd16320">
    <property type="entry name" value="MraZ_N"/>
    <property type="match status" value="1"/>
</dbReference>
<dbReference type="InterPro" id="IPR038619">
    <property type="entry name" value="MraZ_sf"/>
</dbReference>
<keyword evidence="10" id="KW-1185">Reference proteome</keyword>
<dbReference type="InterPro" id="IPR007159">
    <property type="entry name" value="SpoVT-AbrB_dom"/>
</dbReference>
<evidence type="ECO:0000256" key="6">
    <source>
        <dbReference type="ARBA" id="ARBA00023163"/>
    </source>
</evidence>